<proteinExistence type="predicted"/>
<gene>
    <name evidence="1" type="ORF">MWN34_03390</name>
</gene>
<name>A0ABT0D7P9_9HYPH</name>
<evidence type="ECO:0000313" key="2">
    <source>
        <dbReference type="Proteomes" id="UP001203284"/>
    </source>
</evidence>
<evidence type="ECO:0000313" key="1">
    <source>
        <dbReference type="EMBL" id="MCK0195949.1"/>
    </source>
</evidence>
<organism evidence="1 2">
    <name type="scientific">Ancylobacter crimeensis</name>
    <dbReference type="NCBI Taxonomy" id="2579147"/>
    <lineage>
        <taxon>Bacteria</taxon>
        <taxon>Pseudomonadati</taxon>
        <taxon>Pseudomonadota</taxon>
        <taxon>Alphaproteobacteria</taxon>
        <taxon>Hyphomicrobiales</taxon>
        <taxon>Xanthobacteraceae</taxon>
        <taxon>Ancylobacter</taxon>
    </lineage>
</organism>
<dbReference type="Proteomes" id="UP001203284">
    <property type="component" value="Unassembled WGS sequence"/>
</dbReference>
<dbReference type="RefSeq" id="WP_247026497.1">
    <property type="nucleotide sequence ID" value="NZ_JALKCH010000002.1"/>
</dbReference>
<sequence>MDTPTRKAIELLLEVAEERRIHETEDDDNELAGRLAAAIEQVRGLIGVMGDAAS</sequence>
<protein>
    <submittedName>
        <fullName evidence="1">Uncharacterized protein</fullName>
    </submittedName>
</protein>
<accession>A0ABT0D7P9</accession>
<comment type="caution">
    <text evidence="1">The sequence shown here is derived from an EMBL/GenBank/DDBJ whole genome shotgun (WGS) entry which is preliminary data.</text>
</comment>
<keyword evidence="2" id="KW-1185">Reference proteome</keyword>
<dbReference type="EMBL" id="JALKCH010000002">
    <property type="protein sequence ID" value="MCK0195949.1"/>
    <property type="molecule type" value="Genomic_DNA"/>
</dbReference>
<reference evidence="1 2" key="1">
    <citation type="submission" date="2022-04" db="EMBL/GenBank/DDBJ databases">
        <authorList>
            <person name="Grouzdev D.S."/>
            <person name="Pantiukh K.S."/>
            <person name="Krutkina M.S."/>
        </authorList>
    </citation>
    <scope>NUCLEOTIDE SEQUENCE [LARGE SCALE GENOMIC DNA]</scope>
    <source>
        <strain evidence="1 2">6x-1</strain>
    </source>
</reference>